<comment type="subcellular location">
    <subcellularLocation>
        <location evidence="1">Endoplasmic reticulum membrane</location>
        <topology evidence="1">Single-pass type III membrane protein</topology>
    </subcellularLocation>
</comment>
<feature type="compositionally biased region" description="Gly residues" evidence="9">
    <location>
        <begin position="73"/>
        <end position="82"/>
    </location>
</feature>
<reference evidence="12" key="1">
    <citation type="journal article" date="2015" name="PLoS Genet.">
        <title>The dynamic genome and transcriptome of the human fungal pathogen Blastomyces and close relative Emmonsia.</title>
        <authorList>
            <person name="Munoz J.F."/>
            <person name="Gauthier G.M."/>
            <person name="Desjardins C.A."/>
            <person name="Gallo J.E."/>
            <person name="Holder J."/>
            <person name="Sullivan T.D."/>
            <person name="Marty A.J."/>
            <person name="Carmen J.C."/>
            <person name="Chen Z."/>
            <person name="Ding L."/>
            <person name="Gujja S."/>
            <person name="Magrini V."/>
            <person name="Misas E."/>
            <person name="Mitreva M."/>
            <person name="Priest M."/>
            <person name="Saif S."/>
            <person name="Whiston E.A."/>
            <person name="Young S."/>
            <person name="Zeng Q."/>
            <person name="Goldman W.E."/>
            <person name="Mardis E.R."/>
            <person name="Taylor J.W."/>
            <person name="McEwen J.G."/>
            <person name="Clay O.K."/>
            <person name="Klein B.S."/>
            <person name="Cuomo C.A."/>
        </authorList>
    </citation>
    <scope>NUCLEOTIDE SEQUENCE [LARGE SCALE GENOMIC DNA]</scope>
    <source>
        <strain evidence="12">UAMH 3008</strain>
    </source>
</reference>
<dbReference type="PANTHER" id="PTHR48164">
    <property type="entry name" value="DOLICHYL-DIPHOSPHOOLIGOSACCHARIDE--PROTEIN GLYCOSYLTRANSFERASE SUBUNIT 4"/>
    <property type="match status" value="1"/>
</dbReference>
<dbReference type="SUPFAM" id="SSF103464">
    <property type="entry name" value="Oligosaccharyltransferase subunit ost4p"/>
    <property type="match status" value="1"/>
</dbReference>
<keyword evidence="5" id="KW-0256">Endoplasmic reticulum</keyword>
<dbReference type="PANTHER" id="PTHR48164:SF1">
    <property type="entry name" value="DOLICHYL-DIPHOSPHOOLIGOSACCHARIDE--PROTEIN GLYCOSYLTRANSFERASE SUBUNIT 4"/>
    <property type="match status" value="1"/>
</dbReference>
<evidence type="ECO:0000256" key="4">
    <source>
        <dbReference type="ARBA" id="ARBA00022692"/>
    </source>
</evidence>
<gene>
    <name evidence="11" type="ORF">EMCG_04362</name>
</gene>
<dbReference type="VEuPathDB" id="FungiDB:EMCG_04362"/>
<dbReference type="Proteomes" id="UP000034164">
    <property type="component" value="Unassembled WGS sequence"/>
</dbReference>
<name>A0A0G2HTE0_9EURO</name>
<evidence type="ECO:0000313" key="11">
    <source>
        <dbReference type="EMBL" id="KKZ60985.1"/>
    </source>
</evidence>
<evidence type="ECO:0000256" key="6">
    <source>
        <dbReference type="ARBA" id="ARBA00022968"/>
    </source>
</evidence>
<evidence type="ECO:0000256" key="7">
    <source>
        <dbReference type="ARBA" id="ARBA00022989"/>
    </source>
</evidence>
<evidence type="ECO:0000256" key="1">
    <source>
        <dbReference type="ARBA" id="ARBA00004643"/>
    </source>
</evidence>
<accession>A0A0G2HTE0</accession>
<feature type="compositionally biased region" description="Low complexity" evidence="9">
    <location>
        <begin position="35"/>
        <end position="67"/>
    </location>
</feature>
<evidence type="ECO:0000256" key="3">
    <source>
        <dbReference type="ARBA" id="ARBA00017662"/>
    </source>
</evidence>
<keyword evidence="4 10" id="KW-0812">Transmembrane</keyword>
<dbReference type="Pfam" id="PF10215">
    <property type="entry name" value="Ost4"/>
    <property type="match status" value="1"/>
</dbReference>
<feature type="transmembrane region" description="Helical" evidence="10">
    <location>
        <begin position="6"/>
        <end position="28"/>
    </location>
</feature>
<evidence type="ECO:0000256" key="10">
    <source>
        <dbReference type="SAM" id="Phobius"/>
    </source>
</evidence>
<evidence type="ECO:0000256" key="2">
    <source>
        <dbReference type="ARBA" id="ARBA00007685"/>
    </source>
</evidence>
<organism evidence="11 12">
    <name type="scientific">[Emmonsia] crescens</name>
    <dbReference type="NCBI Taxonomy" id="73230"/>
    <lineage>
        <taxon>Eukaryota</taxon>
        <taxon>Fungi</taxon>
        <taxon>Dikarya</taxon>
        <taxon>Ascomycota</taxon>
        <taxon>Pezizomycotina</taxon>
        <taxon>Eurotiomycetes</taxon>
        <taxon>Eurotiomycetidae</taxon>
        <taxon>Onygenales</taxon>
        <taxon>Ajellomycetaceae</taxon>
        <taxon>Emergomyces</taxon>
    </lineage>
</organism>
<comment type="similarity">
    <text evidence="2">Belongs to the OST4 family.</text>
</comment>
<dbReference type="InterPro" id="IPR018943">
    <property type="entry name" value="Oligosaccaryltransferase"/>
</dbReference>
<dbReference type="OrthoDB" id="2124077at2759"/>
<keyword evidence="7 10" id="KW-1133">Transmembrane helix</keyword>
<keyword evidence="8 10" id="KW-0472">Membrane</keyword>
<evidence type="ECO:0000256" key="5">
    <source>
        <dbReference type="ARBA" id="ARBA00022824"/>
    </source>
</evidence>
<dbReference type="EMBL" id="LCZI01001383">
    <property type="protein sequence ID" value="KKZ60985.1"/>
    <property type="molecule type" value="Genomic_DNA"/>
</dbReference>
<dbReference type="InterPro" id="IPR051307">
    <property type="entry name" value="OST4"/>
</dbReference>
<proteinExistence type="inferred from homology"/>
<dbReference type="GO" id="GO:0008250">
    <property type="term" value="C:oligosaccharyltransferase complex"/>
    <property type="evidence" value="ECO:0007669"/>
    <property type="project" value="TreeGrafter"/>
</dbReference>
<evidence type="ECO:0000313" key="12">
    <source>
        <dbReference type="Proteomes" id="UP000034164"/>
    </source>
</evidence>
<comment type="caution">
    <text evidence="11">The sequence shown here is derived from an EMBL/GenBank/DDBJ whole genome shotgun (WGS) entry which is preliminary data.</text>
</comment>
<evidence type="ECO:0000256" key="9">
    <source>
        <dbReference type="SAM" id="MobiDB-lite"/>
    </source>
</evidence>
<sequence length="82" mass="8472">MITDDQLYQLAIFLGSCAMLLIVLYHYLEVNAKDSSSTPSSISSANSPSVQSRASASSSKHSVPPTSLKQVAAGGGLSGRKG</sequence>
<dbReference type="GO" id="GO:0018279">
    <property type="term" value="P:protein N-linked glycosylation via asparagine"/>
    <property type="evidence" value="ECO:0007669"/>
    <property type="project" value="TreeGrafter"/>
</dbReference>
<protein>
    <recommendedName>
        <fullName evidence="3">Dolichyl-diphosphooligosaccharide--protein glycosyltransferase subunit 4</fullName>
    </recommendedName>
</protein>
<keyword evidence="6" id="KW-0735">Signal-anchor</keyword>
<dbReference type="AlphaFoldDB" id="A0A0G2HTE0"/>
<feature type="region of interest" description="Disordered" evidence="9">
    <location>
        <begin position="34"/>
        <end position="82"/>
    </location>
</feature>
<evidence type="ECO:0000256" key="8">
    <source>
        <dbReference type="ARBA" id="ARBA00023136"/>
    </source>
</evidence>
<dbReference type="InterPro" id="IPR036330">
    <property type="entry name" value="Ost4p_sf"/>
</dbReference>